<comment type="caution">
    <text evidence="8">The sequence shown here is derived from an EMBL/GenBank/DDBJ whole genome shotgun (WGS) entry which is preliminary data.</text>
</comment>
<dbReference type="GO" id="GO:0030789">
    <property type="term" value="F:precorrin-3B C17-methyltransferase activity"/>
    <property type="evidence" value="ECO:0007669"/>
    <property type="project" value="UniProtKB-EC"/>
</dbReference>
<dbReference type="InterPro" id="IPR051810">
    <property type="entry name" value="Precorrin_MeTrfase"/>
</dbReference>
<dbReference type="PANTHER" id="PTHR47036">
    <property type="entry name" value="COBALT-FACTOR III C(17)-METHYLTRANSFERASE-RELATED"/>
    <property type="match status" value="1"/>
</dbReference>
<evidence type="ECO:0000256" key="2">
    <source>
        <dbReference type="ARBA" id="ARBA00022573"/>
    </source>
</evidence>
<dbReference type="Pfam" id="PF00590">
    <property type="entry name" value="TP_methylase"/>
    <property type="match status" value="1"/>
</dbReference>
<dbReference type="Proteomes" id="UP000015454">
    <property type="component" value="Unassembled WGS sequence"/>
</dbReference>
<keyword evidence="5" id="KW-0949">S-adenosyl-L-methionine</keyword>
<evidence type="ECO:0000259" key="7">
    <source>
        <dbReference type="Pfam" id="PF00590"/>
    </source>
</evidence>
<dbReference type="STRING" id="1049789.LEP1GSC050_3729"/>
<dbReference type="RefSeq" id="WP_010571825.1">
    <property type="nucleotide sequence ID" value="NZ_AHMO02000008.1"/>
</dbReference>
<dbReference type="OrthoDB" id="9772960at2"/>
<feature type="domain" description="Tetrapyrrole methylase" evidence="7">
    <location>
        <begin position="5"/>
        <end position="214"/>
    </location>
</feature>
<dbReference type="EC" id="2.1.1.131" evidence="8"/>
<reference evidence="8" key="1">
    <citation type="submission" date="2013-05" db="EMBL/GenBank/DDBJ databases">
        <authorList>
            <person name="Harkins D.M."/>
            <person name="Durkin A.S."/>
            <person name="Brinkac L.M."/>
            <person name="Haft D.H."/>
            <person name="Selengut J.D."/>
            <person name="Sanka R."/>
            <person name="DePew J."/>
            <person name="Purushe J."/>
            <person name="Hartskeerl R.A."/>
            <person name="Ahmed A."/>
            <person name="van der Linden H."/>
            <person name="Goris M.G.A."/>
            <person name="Vinetz J.M."/>
            <person name="Sutton G.G."/>
            <person name="Nierman W.C."/>
            <person name="Fouts D.E."/>
        </authorList>
    </citation>
    <scope>NUCLEOTIDE SEQUENCE [LARGE SCALE GENOMIC DNA]</scope>
    <source>
        <strain evidence="8">5399</strain>
    </source>
</reference>
<dbReference type="InterPro" id="IPR006363">
    <property type="entry name" value="Cbl_synth_CobJ/CibH_dom"/>
</dbReference>
<gene>
    <name evidence="8" type="primary">cobJ</name>
    <name evidence="8" type="ORF">LEP1GSC050_3729</name>
</gene>
<dbReference type="Gene3D" id="3.30.950.10">
    <property type="entry name" value="Methyltransferase, Cobalt-precorrin-4 Transmethylase, Domain 2"/>
    <property type="match status" value="1"/>
</dbReference>
<dbReference type="GO" id="GO:0032259">
    <property type="term" value="P:methylation"/>
    <property type="evidence" value="ECO:0007669"/>
    <property type="project" value="UniProtKB-KW"/>
</dbReference>
<evidence type="ECO:0000256" key="3">
    <source>
        <dbReference type="ARBA" id="ARBA00022603"/>
    </source>
</evidence>
<comment type="pathway">
    <text evidence="1">Cofactor biosynthesis; adenosylcobalamin biosynthesis.</text>
</comment>
<dbReference type="GO" id="GO:0009236">
    <property type="term" value="P:cobalamin biosynthetic process"/>
    <property type="evidence" value="ECO:0007669"/>
    <property type="project" value="UniProtKB-UniPathway"/>
</dbReference>
<dbReference type="PANTHER" id="PTHR47036:SF1">
    <property type="entry name" value="COBALT-FACTOR III C(17)-METHYLTRANSFERASE-RELATED"/>
    <property type="match status" value="1"/>
</dbReference>
<dbReference type="InterPro" id="IPR000878">
    <property type="entry name" value="4pyrrol_Mease"/>
</dbReference>
<name>T0FD70_9LEPT</name>
<protein>
    <submittedName>
        <fullName evidence="8">Precorrin-3B C(17)-methyltransferase</fullName>
        <ecNumber evidence="8">2.1.1.131</ecNumber>
    </submittedName>
</protein>
<keyword evidence="3 8" id="KW-0489">Methyltransferase</keyword>
<dbReference type="CDD" id="cd11646">
    <property type="entry name" value="Precorrin_3B_C17_MT"/>
    <property type="match status" value="1"/>
</dbReference>
<dbReference type="InterPro" id="IPR014777">
    <property type="entry name" value="4pyrrole_Mease_sub1"/>
</dbReference>
<evidence type="ECO:0000256" key="1">
    <source>
        <dbReference type="ARBA" id="ARBA00004953"/>
    </source>
</evidence>
<evidence type="ECO:0000256" key="5">
    <source>
        <dbReference type="ARBA" id="ARBA00022691"/>
    </source>
</evidence>
<keyword evidence="2" id="KW-0169">Cobalamin biosynthesis</keyword>
<evidence type="ECO:0000256" key="6">
    <source>
        <dbReference type="SAM" id="MobiDB-lite"/>
    </source>
</evidence>
<dbReference type="EMBL" id="AHMO02000008">
    <property type="protein sequence ID" value="EQA45821.1"/>
    <property type="molecule type" value="Genomic_DNA"/>
</dbReference>
<keyword evidence="9" id="KW-1185">Reference proteome</keyword>
<dbReference type="Gene3D" id="3.40.1010.10">
    <property type="entry name" value="Cobalt-precorrin-4 Transmethylase, Domain 1"/>
    <property type="match status" value="1"/>
</dbReference>
<organism evidence="8 9">
    <name type="scientific">Leptospira broomii serovar Hurstbridge str. 5399</name>
    <dbReference type="NCBI Taxonomy" id="1049789"/>
    <lineage>
        <taxon>Bacteria</taxon>
        <taxon>Pseudomonadati</taxon>
        <taxon>Spirochaetota</taxon>
        <taxon>Spirochaetia</taxon>
        <taxon>Leptospirales</taxon>
        <taxon>Leptospiraceae</taxon>
        <taxon>Leptospira</taxon>
    </lineage>
</organism>
<dbReference type="NCBIfam" id="TIGR01466">
    <property type="entry name" value="cobJ_cbiH"/>
    <property type="match status" value="1"/>
</dbReference>
<proteinExistence type="predicted"/>
<dbReference type="AlphaFoldDB" id="T0FD70"/>
<dbReference type="SUPFAM" id="SSF53790">
    <property type="entry name" value="Tetrapyrrole methylase"/>
    <property type="match status" value="1"/>
</dbReference>
<dbReference type="InterPro" id="IPR014776">
    <property type="entry name" value="4pyrrole_Mease_sub2"/>
</dbReference>
<keyword evidence="4 8" id="KW-0808">Transferase</keyword>
<dbReference type="UniPathway" id="UPA00148"/>
<evidence type="ECO:0000256" key="4">
    <source>
        <dbReference type="ARBA" id="ARBA00022679"/>
    </source>
</evidence>
<feature type="region of interest" description="Disordered" evidence="6">
    <location>
        <begin position="262"/>
        <end position="283"/>
    </location>
</feature>
<evidence type="ECO:0000313" key="9">
    <source>
        <dbReference type="Proteomes" id="UP000015454"/>
    </source>
</evidence>
<sequence length="487" mass="54188">MKYGKLNLVGIGPGRDEHITPAALEAIHEAEYVIGYSTYIGLVRHLLTGKQVTRTGMTEEIGRAQAAVEAAADGKKVALISSGDAGVYGMAGLVFEVLRKIGWKRGDSPEIRIFPGISADNSCASLVGAPLVHDSCRISLSDLLTPWPIIEKRIDSAARGDFVISLYNPASGRRQRQILEATRIIGQYRPGNTPVALIKSAYRKQQSVVLSDLDHFLDFEIGMNTTVIIGSSNSFIYEGFFVTPRGYSNKYSLKSGEVQNGQRKGFSLRTEGDLSEKSNTPDGERTLNITKISNAFVRADTSVLEPEEPIIEDKNLERFERDSSVASALNALRFVQSVKSSPTKTLIPGEEIKDFGKIGRLAGALLYESKEEYYLIGKLKRPCQFEDFGFSYAEEHTRWTKLNVADLNLARTNSFQFLVPSKTTPDDLYERFAVHRNSSISERITALLEDSSDKVIWNQSEYWDLSWLPSLPKPIWTIVRDEVLKCS</sequence>
<evidence type="ECO:0000313" key="8">
    <source>
        <dbReference type="EMBL" id="EQA45821.1"/>
    </source>
</evidence>
<dbReference type="InterPro" id="IPR035996">
    <property type="entry name" value="4pyrrol_Methylase_sf"/>
</dbReference>
<accession>T0FD70</accession>